<dbReference type="Proteomes" id="UP000604046">
    <property type="component" value="Unassembled WGS sequence"/>
</dbReference>
<comment type="similarity">
    <text evidence="3 11">Belongs to the PIGV family.</text>
</comment>
<evidence type="ECO:0000313" key="14">
    <source>
        <dbReference type="Proteomes" id="UP000604046"/>
    </source>
</evidence>
<evidence type="ECO:0000313" key="13">
    <source>
        <dbReference type="EMBL" id="CAE7604298.1"/>
    </source>
</evidence>
<protein>
    <recommendedName>
        <fullName evidence="11">GPI mannosyltransferase 2</fullName>
        <ecNumber evidence="11">2.4.1.-</ecNumber>
    </recommendedName>
</protein>
<name>A0A812UYX2_9DINO</name>
<evidence type="ECO:0000256" key="2">
    <source>
        <dbReference type="ARBA" id="ARBA00004687"/>
    </source>
</evidence>
<evidence type="ECO:0000256" key="1">
    <source>
        <dbReference type="ARBA" id="ARBA00004477"/>
    </source>
</evidence>
<reference evidence="13" key="1">
    <citation type="submission" date="2021-02" db="EMBL/GenBank/DDBJ databases">
        <authorList>
            <person name="Dougan E. K."/>
            <person name="Rhodes N."/>
            <person name="Thang M."/>
            <person name="Chan C."/>
        </authorList>
    </citation>
    <scope>NUCLEOTIDE SEQUENCE</scope>
</reference>
<evidence type="ECO:0000256" key="3">
    <source>
        <dbReference type="ARBA" id="ARBA00008698"/>
    </source>
</evidence>
<feature type="compositionally biased region" description="Polar residues" evidence="12">
    <location>
        <begin position="19"/>
        <end position="29"/>
    </location>
</feature>
<dbReference type="OrthoDB" id="10252502at2759"/>
<dbReference type="Pfam" id="PF04188">
    <property type="entry name" value="Mannosyl_trans2"/>
    <property type="match status" value="1"/>
</dbReference>
<dbReference type="GO" id="GO:0005789">
    <property type="term" value="C:endoplasmic reticulum membrane"/>
    <property type="evidence" value="ECO:0007669"/>
    <property type="project" value="UniProtKB-SubCell"/>
</dbReference>
<dbReference type="EC" id="2.4.1.-" evidence="11"/>
<feature type="transmembrane region" description="Helical" evidence="11">
    <location>
        <begin position="415"/>
        <end position="434"/>
    </location>
</feature>
<keyword evidence="9 11" id="KW-1133">Transmembrane helix</keyword>
<dbReference type="PANTHER" id="PTHR12468:SF2">
    <property type="entry name" value="GPI MANNOSYLTRANSFERASE 2"/>
    <property type="match status" value="1"/>
</dbReference>
<evidence type="ECO:0000256" key="4">
    <source>
        <dbReference type="ARBA" id="ARBA00022502"/>
    </source>
</evidence>
<proteinExistence type="inferred from homology"/>
<comment type="pathway">
    <text evidence="2 11">Glycolipid biosynthesis; glycosylphosphatidylinositol-anchor biosynthesis.</text>
</comment>
<dbReference type="GO" id="GO:0006506">
    <property type="term" value="P:GPI anchor biosynthetic process"/>
    <property type="evidence" value="ECO:0007669"/>
    <property type="project" value="UniProtKB-UniPathway"/>
</dbReference>
<dbReference type="GO" id="GO:0004376">
    <property type="term" value="F:GPI mannosyltransferase activity"/>
    <property type="evidence" value="ECO:0007669"/>
    <property type="project" value="InterPro"/>
</dbReference>
<dbReference type="AlphaFoldDB" id="A0A812UYX2"/>
<sequence>MNVKVRPLTTAEARPVASPSGQAVHSVRNTAGPEVKSRWKRWRSHSCHSSPDFRVIRFAVASRVTVIILSVLSDWTIPDHEPDPSVARLRVSGWLSAFTRWDAARFTAIGMEGYMHEEDYAFMPVLPMAISISARAAGAVFPLSGPEHFVVMGLLITNGCFVLAAWLLYRLGLVMLQDQLLAFRSAIVFCLSPANVFFSSVYTESPFAACCFGGLLLQELNRPLQGAILFGIGTGLRSNGILNAGFLLYQCLHVTLQDMQKGTGLLQTLLANTRKHVLLTLGVAISIGPFLAFQVYAIQKECYAQGVQGGCGETDEAGQCSLSEQAEQPPAWCQASFPSVYLHVQKKYWQGGMFCYWQLKQAPNFLLAAPALALTALGVHHILRDFCKQLRFWKREEDLRPQRTAFSSLCRAMRLCPLLPHALHWGFLAAYLFLCANVQIATRVLGSGCPIFHWFLASLLFSRNSSKTPWLLKCYVGTFNCLGLIMHPNFLPWT</sequence>
<keyword evidence="8 11" id="KW-0256">Endoplasmic reticulum</keyword>
<comment type="caution">
    <text evidence="13">The sequence shown here is derived from an EMBL/GenBank/DDBJ whole genome shotgun (WGS) entry which is preliminary data.</text>
</comment>
<feature type="transmembrane region" description="Helical" evidence="11">
    <location>
        <begin position="365"/>
        <end position="383"/>
    </location>
</feature>
<keyword evidence="10 11" id="KW-0472">Membrane</keyword>
<feature type="transmembrane region" description="Helical" evidence="11">
    <location>
        <begin position="470"/>
        <end position="491"/>
    </location>
</feature>
<keyword evidence="5 11" id="KW-0328">Glycosyltransferase</keyword>
<feature type="transmembrane region" description="Helical" evidence="11">
    <location>
        <begin position="181"/>
        <end position="198"/>
    </location>
</feature>
<dbReference type="GO" id="GO:0000009">
    <property type="term" value="F:alpha-1,6-mannosyltransferase activity"/>
    <property type="evidence" value="ECO:0007669"/>
    <property type="project" value="InterPro"/>
</dbReference>
<evidence type="ECO:0000256" key="8">
    <source>
        <dbReference type="ARBA" id="ARBA00022824"/>
    </source>
</evidence>
<feature type="transmembrane region" description="Helical" evidence="11">
    <location>
        <begin position="120"/>
        <end position="143"/>
    </location>
</feature>
<organism evidence="13 14">
    <name type="scientific">Symbiodinium natans</name>
    <dbReference type="NCBI Taxonomy" id="878477"/>
    <lineage>
        <taxon>Eukaryota</taxon>
        <taxon>Sar</taxon>
        <taxon>Alveolata</taxon>
        <taxon>Dinophyceae</taxon>
        <taxon>Suessiales</taxon>
        <taxon>Symbiodiniaceae</taxon>
        <taxon>Symbiodinium</taxon>
    </lineage>
</organism>
<feature type="transmembrane region" description="Helical" evidence="11">
    <location>
        <begin position="149"/>
        <end position="169"/>
    </location>
</feature>
<evidence type="ECO:0000256" key="5">
    <source>
        <dbReference type="ARBA" id="ARBA00022676"/>
    </source>
</evidence>
<keyword evidence="7 11" id="KW-0812">Transmembrane</keyword>
<accession>A0A812UYX2</accession>
<evidence type="ECO:0000256" key="6">
    <source>
        <dbReference type="ARBA" id="ARBA00022679"/>
    </source>
</evidence>
<feature type="region of interest" description="Disordered" evidence="12">
    <location>
        <begin position="1"/>
        <end position="30"/>
    </location>
</feature>
<evidence type="ECO:0000256" key="11">
    <source>
        <dbReference type="RuleBase" id="RU363112"/>
    </source>
</evidence>
<keyword evidence="6 11" id="KW-0808">Transferase</keyword>
<dbReference type="InterPro" id="IPR007315">
    <property type="entry name" value="PIG-V/Gpi18"/>
</dbReference>
<comment type="function">
    <text evidence="11">Mannosyltransferase involved in glycosylphosphatidylinositol-anchor biosynthesis.</text>
</comment>
<evidence type="ECO:0000256" key="7">
    <source>
        <dbReference type="ARBA" id="ARBA00022692"/>
    </source>
</evidence>
<feature type="transmembrane region" description="Helical" evidence="11">
    <location>
        <begin position="277"/>
        <end position="298"/>
    </location>
</feature>
<evidence type="ECO:0000256" key="10">
    <source>
        <dbReference type="ARBA" id="ARBA00023136"/>
    </source>
</evidence>
<evidence type="ECO:0000256" key="9">
    <source>
        <dbReference type="ARBA" id="ARBA00022989"/>
    </source>
</evidence>
<dbReference type="GO" id="GO:0031501">
    <property type="term" value="C:mannosyltransferase complex"/>
    <property type="evidence" value="ECO:0007669"/>
    <property type="project" value="TreeGrafter"/>
</dbReference>
<dbReference type="EMBL" id="CAJNDS010002804">
    <property type="protein sequence ID" value="CAE7604298.1"/>
    <property type="molecule type" value="Genomic_DNA"/>
</dbReference>
<keyword evidence="14" id="KW-1185">Reference proteome</keyword>
<keyword evidence="4 11" id="KW-0337">GPI-anchor biosynthesis</keyword>
<feature type="transmembrane region" description="Helical" evidence="11">
    <location>
        <begin position="440"/>
        <end position="461"/>
    </location>
</feature>
<dbReference type="PANTHER" id="PTHR12468">
    <property type="entry name" value="GPI MANNOSYLTRANSFERASE 2"/>
    <property type="match status" value="1"/>
</dbReference>
<evidence type="ECO:0000256" key="12">
    <source>
        <dbReference type="SAM" id="MobiDB-lite"/>
    </source>
</evidence>
<dbReference type="UniPathway" id="UPA00196"/>
<gene>
    <name evidence="13" type="primary">Pigv</name>
    <name evidence="13" type="ORF">SNAT2548_LOCUS34368</name>
</gene>
<comment type="subcellular location">
    <subcellularLocation>
        <location evidence="1 11">Endoplasmic reticulum membrane</location>
        <topology evidence="1 11">Multi-pass membrane protein</topology>
    </subcellularLocation>
</comment>